<dbReference type="EMBL" id="BDQX01000317">
    <property type="protein sequence ID" value="GBG10380.1"/>
    <property type="molecule type" value="Genomic_DNA"/>
</dbReference>
<dbReference type="GO" id="GO:0052689">
    <property type="term" value="F:carboxylic ester hydrolase activity"/>
    <property type="evidence" value="ECO:0007669"/>
    <property type="project" value="UniProtKB-ARBA"/>
</dbReference>
<dbReference type="InterPro" id="IPR050261">
    <property type="entry name" value="FrsA_esterase"/>
</dbReference>
<evidence type="ECO:0000259" key="2">
    <source>
        <dbReference type="Pfam" id="PF01738"/>
    </source>
</evidence>
<keyword evidence="1" id="KW-0378">Hydrolase</keyword>
<dbReference type="SUPFAM" id="SSF53474">
    <property type="entry name" value="alpha/beta-Hydrolases"/>
    <property type="match status" value="1"/>
</dbReference>
<comment type="caution">
    <text evidence="3">The sequence shown here is derived from an EMBL/GenBank/DDBJ whole genome shotgun (WGS) entry which is preliminary data.</text>
</comment>
<feature type="domain" description="Dienelactone hydrolase" evidence="2">
    <location>
        <begin position="152"/>
        <end position="253"/>
    </location>
</feature>
<dbReference type="Pfam" id="PF01738">
    <property type="entry name" value="DLH"/>
    <property type="match status" value="1"/>
</dbReference>
<dbReference type="AlphaFoldDB" id="A0A2R5EUN3"/>
<dbReference type="PANTHER" id="PTHR22946">
    <property type="entry name" value="DIENELACTONE HYDROLASE DOMAIN-CONTAINING PROTEIN-RELATED"/>
    <property type="match status" value="1"/>
</dbReference>
<evidence type="ECO:0000256" key="1">
    <source>
        <dbReference type="ARBA" id="ARBA00022801"/>
    </source>
</evidence>
<evidence type="ECO:0000313" key="3">
    <source>
        <dbReference type="EMBL" id="GBG10380.1"/>
    </source>
</evidence>
<accession>A0A2R5EUN3</accession>
<evidence type="ECO:0000313" key="4">
    <source>
        <dbReference type="Proteomes" id="UP000245202"/>
    </source>
</evidence>
<protein>
    <recommendedName>
        <fullName evidence="2">Dienelactone hydrolase domain-containing protein</fullName>
    </recommendedName>
</protein>
<organism evidence="3 4">
    <name type="scientific">Paenibacillus agaridevorans</name>
    <dbReference type="NCBI Taxonomy" id="171404"/>
    <lineage>
        <taxon>Bacteria</taxon>
        <taxon>Bacillati</taxon>
        <taxon>Bacillota</taxon>
        <taxon>Bacilli</taxon>
        <taxon>Bacillales</taxon>
        <taxon>Paenibacillaceae</taxon>
        <taxon>Paenibacillus</taxon>
    </lineage>
</organism>
<dbReference type="InterPro" id="IPR002925">
    <property type="entry name" value="Dienelactn_hydro"/>
</dbReference>
<keyword evidence="4" id="KW-1185">Reference proteome</keyword>
<proteinExistence type="predicted"/>
<sequence>MDQERYTEQVTEGYGYRKKQKDEFEALIERMRNDSAAKRTAFFQPSTASVAAYEQDARRMRVQVKNMLGWPLGEEYAADFHSPTDVKGVPEANVIYVSKDALGSIYRVEVAAGYGLTTYGILFLPHTPGPYPLAISQHGGGGTPELCSGFYGDNNYNDMTRRVLEQGVAVFAPQLILWNDTYGPEHQRNVYDNQLKHLGSSIAAVEIFKIQRALDYLTSRPDIDPSKIGMIGLSYGGFYTLYTAALDTRIKAAYSSCFINNRFVIDWPDFTWFNAGNRFLDAEIGALIAPRHLYLEVGIRDELFQYAHARPEIDKIAALYQKLNIAHRFYAKAFDGEHELDLANDGIESFCNVLKGDSGIAHFPEQD</sequence>
<gene>
    <name evidence="3" type="ORF">PAT3040_05111</name>
</gene>
<dbReference type="InterPro" id="IPR029058">
    <property type="entry name" value="AB_hydrolase_fold"/>
</dbReference>
<name>A0A2R5EUN3_9BACL</name>
<dbReference type="RefSeq" id="WP_108994892.1">
    <property type="nucleotide sequence ID" value="NZ_BDQX01000317.1"/>
</dbReference>
<dbReference type="Proteomes" id="UP000245202">
    <property type="component" value="Unassembled WGS sequence"/>
</dbReference>
<dbReference type="PANTHER" id="PTHR22946:SF9">
    <property type="entry name" value="POLYKETIDE TRANSFERASE AF380"/>
    <property type="match status" value="1"/>
</dbReference>
<reference evidence="3 4" key="1">
    <citation type="submission" date="2017-08" db="EMBL/GenBank/DDBJ databases">
        <title>Substantial Increase in Enzyme Production by Combined Drug-Resistance Mutations in Paenibacillus agaridevorans.</title>
        <authorList>
            <person name="Tanaka Y."/>
            <person name="Funane K."/>
            <person name="Hosaka T."/>
            <person name="Shiwa Y."/>
            <person name="Fujita N."/>
            <person name="Miyazaki T."/>
            <person name="Yoshikawa H."/>
            <person name="Murakami K."/>
            <person name="Kasahara K."/>
            <person name="Inaoka T."/>
            <person name="Hiraga Y."/>
            <person name="Ochi K."/>
        </authorList>
    </citation>
    <scope>NUCLEOTIDE SEQUENCE [LARGE SCALE GENOMIC DNA]</scope>
    <source>
        <strain evidence="3 4">T-3040</strain>
    </source>
</reference>
<dbReference type="Gene3D" id="3.40.50.1820">
    <property type="entry name" value="alpha/beta hydrolase"/>
    <property type="match status" value="1"/>
</dbReference>